<dbReference type="WBParaSite" id="TTAC_0000971401-mRNA-1">
    <property type="protein sequence ID" value="TTAC_0000971401-mRNA-1"/>
    <property type="gene ID" value="TTAC_0000971401"/>
</dbReference>
<dbReference type="EMBL" id="UYWX01020988">
    <property type="protein sequence ID" value="VDM34594.1"/>
    <property type="molecule type" value="Genomic_DNA"/>
</dbReference>
<evidence type="ECO:0000256" key="1">
    <source>
        <dbReference type="SAM" id="MobiDB-lite"/>
    </source>
</evidence>
<dbReference type="OrthoDB" id="6251695at2759"/>
<gene>
    <name evidence="2" type="ORF">TTAC_LOCUS9699</name>
</gene>
<sequence>MYIYHSLAVQELSARPHDLTIAPIHPRLYFHQLSRMIKAVIIATKRQRILYRSGGSLCSFMSPKPPRARRWICNNHATDIFRYMFYAADDDIYYLNLREVQSSRPAKWVGKVFPEGQTEFFRKGLSKFELATSVPRFRTSHTVPNFLPENCDLNPCSGLTFMLRTKDIGGHTCGRFLPRTDIKDANRRWNEGYKDVKLAKQVEISDKRVRFPKYCPVTRIYNLITYKTALNLLRKDRTWEFCSIDREREGRSEDDEDEVEMANETRAPACPEEEGSSERDEIHIQAENGLSRLLPETTVDRAGESVDISYEKHRRCFNESGQVKTSVNGAPSVKLDMSLGTSSSFRLDSYFGQVSSVYFEGVGSPPSRQSDTSSRVVDEFLL</sequence>
<dbReference type="AlphaFoldDB" id="A0A0R3X839"/>
<accession>A0A0R3X839</accession>
<reference evidence="4" key="1">
    <citation type="submission" date="2017-02" db="UniProtKB">
        <authorList>
            <consortium name="WormBaseParasite"/>
        </authorList>
    </citation>
    <scope>IDENTIFICATION</scope>
</reference>
<organism evidence="4">
    <name type="scientific">Hydatigena taeniaeformis</name>
    <name type="common">Feline tapeworm</name>
    <name type="synonym">Taenia taeniaeformis</name>
    <dbReference type="NCBI Taxonomy" id="6205"/>
    <lineage>
        <taxon>Eukaryota</taxon>
        <taxon>Metazoa</taxon>
        <taxon>Spiralia</taxon>
        <taxon>Lophotrochozoa</taxon>
        <taxon>Platyhelminthes</taxon>
        <taxon>Cestoda</taxon>
        <taxon>Eucestoda</taxon>
        <taxon>Cyclophyllidea</taxon>
        <taxon>Taeniidae</taxon>
        <taxon>Hydatigera</taxon>
    </lineage>
</organism>
<protein>
    <submittedName>
        <fullName evidence="4">IRS-type PTB domain-containing protein</fullName>
    </submittedName>
</protein>
<feature type="compositionally biased region" description="Acidic residues" evidence="1">
    <location>
        <begin position="252"/>
        <end position="261"/>
    </location>
</feature>
<evidence type="ECO:0000313" key="2">
    <source>
        <dbReference type="EMBL" id="VDM34594.1"/>
    </source>
</evidence>
<feature type="region of interest" description="Disordered" evidence="1">
    <location>
        <begin position="250"/>
        <end position="279"/>
    </location>
</feature>
<dbReference type="Proteomes" id="UP000274429">
    <property type="component" value="Unassembled WGS sequence"/>
</dbReference>
<keyword evidence="3" id="KW-1185">Reference proteome</keyword>
<reference evidence="2 3" key="2">
    <citation type="submission" date="2018-11" db="EMBL/GenBank/DDBJ databases">
        <authorList>
            <consortium name="Pathogen Informatics"/>
        </authorList>
    </citation>
    <scope>NUCLEOTIDE SEQUENCE [LARGE SCALE GENOMIC DNA]</scope>
</reference>
<name>A0A0R3X839_HYDTA</name>
<evidence type="ECO:0000313" key="3">
    <source>
        <dbReference type="Proteomes" id="UP000274429"/>
    </source>
</evidence>
<evidence type="ECO:0000313" key="4">
    <source>
        <dbReference type="WBParaSite" id="TTAC_0000971401-mRNA-1"/>
    </source>
</evidence>
<proteinExistence type="predicted"/>